<feature type="compositionally biased region" description="Polar residues" evidence="1">
    <location>
        <begin position="358"/>
        <end position="368"/>
    </location>
</feature>
<dbReference type="Gene3D" id="3.40.50.12780">
    <property type="entry name" value="N-terminal domain of ligase-like"/>
    <property type="match status" value="1"/>
</dbReference>
<dbReference type="SUPFAM" id="SSF56801">
    <property type="entry name" value="Acetyl-CoA synthetase-like"/>
    <property type="match status" value="1"/>
</dbReference>
<evidence type="ECO:0000259" key="2">
    <source>
        <dbReference type="Pfam" id="PF00501"/>
    </source>
</evidence>
<dbReference type="GO" id="GO:0005737">
    <property type="term" value="C:cytoplasm"/>
    <property type="evidence" value="ECO:0007669"/>
    <property type="project" value="TreeGrafter"/>
</dbReference>
<dbReference type="AlphaFoldDB" id="A0A3G8JQP4"/>
<feature type="compositionally biased region" description="Polar residues" evidence="1">
    <location>
        <begin position="375"/>
        <end position="408"/>
    </location>
</feature>
<sequence length="432" mass="45087">MTTSFLVDTDVFGADLTTAAARWRAVAAARADATAVRTPEASLTFAETAAQADRRAQQIVGMTEAGRPIAISIESDTDTVVSMLAVLCSGRPLVLLDPFLPADRRERVLRLSGAHLWEPLDADVDPGGTVSGAPEPAPDDPAVLLFTSGSTGTPKGAVLSQRMPVNHARDGRHFMNFGPEDRAAVLLPLSFGGGLDALAMSLLNGATVLLWDVRRRTTSGLRDWLAAERATTVHSTPSLLRSWLGELTADDAVDSVRLLSTCGEPTHHTDVLLTRETLMPHGMFCSGAGASEVGNLAFNLLSPEQEIEAGPVPVGLPASDKHIRIVDEDGADLPAGTTGEVLVESAHIASGYHDDPEQTATVSRNSPTAGPVIAQATSAGSTRAADSTCSGDSTTPSRSAGTWSNPSRSKQRSAPCPGPSTRSSPPIPTPDD</sequence>
<dbReference type="GO" id="GO:0044550">
    <property type="term" value="P:secondary metabolite biosynthetic process"/>
    <property type="evidence" value="ECO:0007669"/>
    <property type="project" value="TreeGrafter"/>
</dbReference>
<evidence type="ECO:0000313" key="3">
    <source>
        <dbReference type="EMBL" id="AZG46829.1"/>
    </source>
</evidence>
<feature type="domain" description="AMP-dependent synthetase/ligase" evidence="2">
    <location>
        <begin position="25"/>
        <end position="115"/>
    </location>
</feature>
<keyword evidence="4" id="KW-1185">Reference proteome</keyword>
<dbReference type="Pfam" id="PF00501">
    <property type="entry name" value="AMP-binding"/>
    <property type="match status" value="2"/>
</dbReference>
<dbReference type="InterPro" id="IPR042099">
    <property type="entry name" value="ANL_N_sf"/>
</dbReference>
<dbReference type="PROSITE" id="PS00455">
    <property type="entry name" value="AMP_BINDING"/>
    <property type="match status" value="1"/>
</dbReference>
<gene>
    <name evidence="3" type="primary">tycC_2</name>
    <name evidence="3" type="ORF">D7316_03434</name>
</gene>
<protein>
    <submittedName>
        <fullName evidence="3">Tyrocidine synthase 3</fullName>
    </submittedName>
</protein>
<evidence type="ECO:0000256" key="1">
    <source>
        <dbReference type="SAM" id="MobiDB-lite"/>
    </source>
</evidence>
<dbReference type="InterPro" id="IPR000873">
    <property type="entry name" value="AMP-dep_synth/lig_dom"/>
</dbReference>
<name>A0A3G8JQP4_9ACTN</name>
<organism evidence="3 4">
    <name type="scientific">Gordonia insulae</name>
    <dbReference type="NCBI Taxonomy" id="2420509"/>
    <lineage>
        <taxon>Bacteria</taxon>
        <taxon>Bacillati</taxon>
        <taxon>Actinomycetota</taxon>
        <taxon>Actinomycetes</taxon>
        <taxon>Mycobacteriales</taxon>
        <taxon>Gordoniaceae</taxon>
        <taxon>Gordonia</taxon>
    </lineage>
</organism>
<feature type="region of interest" description="Disordered" evidence="1">
    <location>
        <begin position="352"/>
        <end position="432"/>
    </location>
</feature>
<proteinExistence type="predicted"/>
<dbReference type="PANTHER" id="PTHR45527">
    <property type="entry name" value="NONRIBOSOMAL PEPTIDE SYNTHETASE"/>
    <property type="match status" value="1"/>
</dbReference>
<dbReference type="Proteomes" id="UP000271469">
    <property type="component" value="Chromosome"/>
</dbReference>
<reference evidence="3 4" key="1">
    <citation type="submission" date="2018-11" db="EMBL/GenBank/DDBJ databases">
        <title>Gordonia insulae sp. nov., isolated from an island soil.</title>
        <authorList>
            <person name="Kim Y.S."/>
            <person name="Kim S.B."/>
        </authorList>
    </citation>
    <scope>NUCLEOTIDE SEQUENCE [LARGE SCALE GENOMIC DNA]</scope>
    <source>
        <strain evidence="3 4">MMS17-SY073</strain>
    </source>
</reference>
<dbReference type="KEGG" id="gom:D7316_03434"/>
<dbReference type="GO" id="GO:0031177">
    <property type="term" value="F:phosphopantetheine binding"/>
    <property type="evidence" value="ECO:0007669"/>
    <property type="project" value="TreeGrafter"/>
</dbReference>
<evidence type="ECO:0000313" key="4">
    <source>
        <dbReference type="Proteomes" id="UP000271469"/>
    </source>
</evidence>
<dbReference type="InterPro" id="IPR020845">
    <property type="entry name" value="AMP-binding_CS"/>
</dbReference>
<feature type="domain" description="AMP-dependent synthetase/ligase" evidence="2">
    <location>
        <begin position="133"/>
        <end position="353"/>
    </location>
</feature>
<dbReference type="PANTHER" id="PTHR45527:SF1">
    <property type="entry name" value="FATTY ACID SYNTHASE"/>
    <property type="match status" value="1"/>
</dbReference>
<dbReference type="EMBL" id="CP033972">
    <property type="protein sequence ID" value="AZG46829.1"/>
    <property type="molecule type" value="Genomic_DNA"/>
</dbReference>
<dbReference type="RefSeq" id="WP_232016940.1">
    <property type="nucleotide sequence ID" value="NZ_CP033972.1"/>
</dbReference>
<dbReference type="GO" id="GO:0043041">
    <property type="term" value="P:amino acid activation for nonribosomal peptide biosynthetic process"/>
    <property type="evidence" value="ECO:0007669"/>
    <property type="project" value="TreeGrafter"/>
</dbReference>
<accession>A0A3G8JQP4</accession>